<evidence type="ECO:0000256" key="2">
    <source>
        <dbReference type="ARBA" id="ARBA00023235"/>
    </source>
</evidence>
<dbReference type="RefSeq" id="WP_303548191.1">
    <property type="nucleotide sequence ID" value="NZ_JAUOPG010000001.1"/>
</dbReference>
<dbReference type="EMBL" id="JAUOPG010000001">
    <property type="protein sequence ID" value="MDO6452203.1"/>
    <property type="molecule type" value="Genomic_DNA"/>
</dbReference>
<dbReference type="EC" id="5.4.99.26" evidence="5"/>
<dbReference type="PANTHER" id="PTHR21600">
    <property type="entry name" value="MITOCHONDRIAL RNA PSEUDOURIDINE SYNTHASE"/>
    <property type="match status" value="1"/>
</dbReference>
<protein>
    <recommendedName>
        <fullName evidence="6">tRNA pseudouridine synthase C</fullName>
        <ecNumber evidence="5">5.4.99.26</ecNumber>
    </recommendedName>
    <alternativeName>
        <fullName evidence="8">tRNA pseudouridine(65) synthase</fullName>
    </alternativeName>
    <alternativeName>
        <fullName evidence="9">tRNA pseudouridylate synthase C</fullName>
    </alternativeName>
    <alternativeName>
        <fullName evidence="7">tRNA-uridine isomerase C</fullName>
    </alternativeName>
</protein>
<sequence>MPYLDILYQDDDLIAINKPAGLLVHPSWIAPKKTPNLVYSLSRYFRGEPVYTVHRLDRATSGVIVFAKRKAVAKALNQQFMDREVEKTYLCVTRGFTPESDVIDYALKPIFDKKESPLADQDKPAKPSVSYYRRLATVELPIAVGRYPCARYSLVQVKPKTGRKHQIRRHMKHIFHPLVGDTNYGEGRHNRLFREHLDSHRLLLMATELTFTHPGTDQRITIKAPVSHKVASLFDRLGWAGLYPSPIGSGKAEKVEALAGEVEHEGMLAAEELETMSEE</sequence>
<comment type="function">
    <text evidence="4">Responsible for synthesis of pseudouridine from uracil-65 in transfer RNAs.</text>
</comment>
<name>A0AAW7XD83_9GAMM</name>
<comment type="catalytic activity">
    <reaction evidence="3">
        <text>uridine(65) in tRNA = pseudouridine(65) in tRNA</text>
        <dbReference type="Rhea" id="RHEA:42536"/>
        <dbReference type="Rhea" id="RHEA-COMP:10103"/>
        <dbReference type="Rhea" id="RHEA-COMP:10104"/>
        <dbReference type="ChEBI" id="CHEBI:65314"/>
        <dbReference type="ChEBI" id="CHEBI:65315"/>
        <dbReference type="EC" id="5.4.99.26"/>
    </reaction>
</comment>
<feature type="domain" description="Pseudouridine synthase RsuA/RluA-like" evidence="10">
    <location>
        <begin position="12"/>
        <end position="173"/>
    </location>
</feature>
<dbReference type="GO" id="GO:0008033">
    <property type="term" value="P:tRNA processing"/>
    <property type="evidence" value="ECO:0007669"/>
    <property type="project" value="UniProtKB-KW"/>
</dbReference>
<dbReference type="GO" id="GO:0000455">
    <property type="term" value="P:enzyme-directed rRNA pseudouridine synthesis"/>
    <property type="evidence" value="ECO:0007669"/>
    <property type="project" value="TreeGrafter"/>
</dbReference>
<proteinExistence type="predicted"/>
<keyword evidence="2" id="KW-0413">Isomerase</keyword>
<dbReference type="GO" id="GO:0003723">
    <property type="term" value="F:RNA binding"/>
    <property type="evidence" value="ECO:0007669"/>
    <property type="project" value="InterPro"/>
</dbReference>
<dbReference type="Pfam" id="PF00849">
    <property type="entry name" value="PseudoU_synth_2"/>
    <property type="match status" value="1"/>
</dbReference>
<dbReference type="InterPro" id="IPR020103">
    <property type="entry name" value="PsdUridine_synth_cat_dom_sf"/>
</dbReference>
<accession>A0AAW7XD83</accession>
<dbReference type="AlphaFoldDB" id="A0AAW7XD83"/>
<dbReference type="SUPFAM" id="SSF55120">
    <property type="entry name" value="Pseudouridine synthase"/>
    <property type="match status" value="1"/>
</dbReference>
<dbReference type="Gene3D" id="3.30.2350.10">
    <property type="entry name" value="Pseudouridine synthase"/>
    <property type="match status" value="1"/>
</dbReference>
<dbReference type="PROSITE" id="PS01129">
    <property type="entry name" value="PSI_RLU"/>
    <property type="match status" value="1"/>
</dbReference>
<evidence type="ECO:0000256" key="8">
    <source>
        <dbReference type="ARBA" id="ARBA00041975"/>
    </source>
</evidence>
<evidence type="ECO:0000259" key="10">
    <source>
        <dbReference type="Pfam" id="PF00849"/>
    </source>
</evidence>
<evidence type="ECO:0000256" key="5">
    <source>
        <dbReference type="ARBA" id="ARBA00038943"/>
    </source>
</evidence>
<evidence type="ECO:0000256" key="6">
    <source>
        <dbReference type="ARBA" id="ARBA00040675"/>
    </source>
</evidence>
<organism evidence="11 12">
    <name type="scientific">Neptunomonas phycophila</name>
    <dbReference type="NCBI Taxonomy" id="1572645"/>
    <lineage>
        <taxon>Bacteria</taxon>
        <taxon>Pseudomonadati</taxon>
        <taxon>Pseudomonadota</taxon>
        <taxon>Gammaproteobacteria</taxon>
        <taxon>Oceanospirillales</taxon>
        <taxon>Oceanospirillaceae</taxon>
        <taxon>Neptunomonas</taxon>
    </lineage>
</organism>
<dbReference type="PANTHER" id="PTHR21600:SF56">
    <property type="entry name" value="TRNA PSEUDOURIDINE SYNTHASE C"/>
    <property type="match status" value="1"/>
</dbReference>
<comment type="caution">
    <text evidence="11">The sequence shown here is derived from an EMBL/GenBank/DDBJ whole genome shotgun (WGS) entry which is preliminary data.</text>
</comment>
<dbReference type="InterPro" id="IPR050188">
    <property type="entry name" value="RluA_PseudoU_synthase"/>
</dbReference>
<evidence type="ECO:0000256" key="7">
    <source>
        <dbReference type="ARBA" id="ARBA00041803"/>
    </source>
</evidence>
<dbReference type="Proteomes" id="UP001169862">
    <property type="component" value="Unassembled WGS sequence"/>
</dbReference>
<evidence type="ECO:0000256" key="9">
    <source>
        <dbReference type="ARBA" id="ARBA00043049"/>
    </source>
</evidence>
<dbReference type="InterPro" id="IPR006145">
    <property type="entry name" value="PsdUridine_synth_RsuA/RluA"/>
</dbReference>
<evidence type="ECO:0000313" key="11">
    <source>
        <dbReference type="EMBL" id="MDO6452203.1"/>
    </source>
</evidence>
<evidence type="ECO:0000256" key="3">
    <source>
        <dbReference type="ARBA" id="ARBA00036607"/>
    </source>
</evidence>
<gene>
    <name evidence="11" type="ORF">Q4490_01370</name>
</gene>
<reference evidence="11" key="1">
    <citation type="submission" date="2023-07" db="EMBL/GenBank/DDBJ databases">
        <title>Genome content predicts the carbon catabolic preferences of heterotrophic bacteria.</title>
        <authorList>
            <person name="Gralka M."/>
        </authorList>
    </citation>
    <scope>NUCLEOTIDE SEQUENCE</scope>
    <source>
        <strain evidence="11">I2M16</strain>
    </source>
</reference>
<evidence type="ECO:0000313" key="12">
    <source>
        <dbReference type="Proteomes" id="UP001169862"/>
    </source>
</evidence>
<dbReference type="InterPro" id="IPR006224">
    <property type="entry name" value="PsdUridine_synth_RluA-like_CS"/>
</dbReference>
<keyword evidence="1" id="KW-0819">tRNA processing</keyword>
<dbReference type="GO" id="GO:0160149">
    <property type="term" value="F:tRNA pseudouridine(65) synthase activity"/>
    <property type="evidence" value="ECO:0007669"/>
    <property type="project" value="UniProtKB-EC"/>
</dbReference>
<evidence type="ECO:0000256" key="1">
    <source>
        <dbReference type="ARBA" id="ARBA00022694"/>
    </source>
</evidence>
<evidence type="ECO:0000256" key="4">
    <source>
        <dbReference type="ARBA" id="ARBA00037670"/>
    </source>
</evidence>